<keyword evidence="4" id="KW-1185">Reference proteome</keyword>
<evidence type="ECO:0000256" key="1">
    <source>
        <dbReference type="SAM" id="MobiDB-lite"/>
    </source>
</evidence>
<name>Q4UJ04_THEAN</name>
<feature type="region of interest" description="Disordered" evidence="1">
    <location>
        <begin position="86"/>
        <end position="273"/>
    </location>
</feature>
<protein>
    <submittedName>
        <fullName evidence="3">Uncharacterized protein</fullName>
    </submittedName>
</protein>
<dbReference type="InParanoid" id="Q4UJ04"/>
<keyword evidence="2" id="KW-0472">Membrane</keyword>
<organism evidence="3 4">
    <name type="scientific">Theileria annulata</name>
    <dbReference type="NCBI Taxonomy" id="5874"/>
    <lineage>
        <taxon>Eukaryota</taxon>
        <taxon>Sar</taxon>
        <taxon>Alveolata</taxon>
        <taxon>Apicomplexa</taxon>
        <taxon>Aconoidasida</taxon>
        <taxon>Piroplasmida</taxon>
        <taxon>Theileriidae</taxon>
        <taxon>Theileria</taxon>
    </lineage>
</organism>
<feature type="compositionally biased region" description="Basic and acidic residues" evidence="1">
    <location>
        <begin position="1267"/>
        <end position="1279"/>
    </location>
</feature>
<feature type="region of interest" description="Disordered" evidence="1">
    <location>
        <begin position="741"/>
        <end position="788"/>
    </location>
</feature>
<dbReference type="FunCoup" id="Q4UJ04">
    <property type="interactions" value="3"/>
</dbReference>
<dbReference type="GeneID" id="3864029"/>
<feature type="compositionally biased region" description="Low complexity" evidence="1">
    <location>
        <begin position="238"/>
        <end position="252"/>
    </location>
</feature>
<accession>Q4UJ04</accession>
<dbReference type="eggNOG" id="ENOG502QRPA">
    <property type="taxonomic scope" value="Eukaryota"/>
</dbReference>
<sequence length="1714" mass="196099">MNKKKNKIDKNCSIEHVYNFNQNNILNNHKLKYQNRNWRSICLILIIVLLYNVRTVGCELVGLNSNLSTGINPELLRQSLDLAEKSRKRTNSGLPKNKSHKTFQNTSTSTSTSSSSYTSAGSSDISSSSGSDDSDDEAPVKTDSGLYKKKDLQKDRPNRILTDPEVRKRRPTKPLLNSRSDNEPRENEPKVVRPTPTRPNDQNPPEPSKTEDKPETPNEKIGPFSERLFRPISDNIDFSNLPFNSNTTSNTTSKKDKFKRMTPPNSPTITSESDDFDLHEVEVVNQSKVDPSITQGRENIITGKPQISGTEIPVATSFEYNRTAHVLEPKFEQPKVMGGIIQTLTDKESKLRRMNKRKLKIQHDLTLYISKESANVVNMLNNGEVSKLQKVHPLVYMRLQQVFQTQYALNQLLKKDGEKVKIYDKNWYLNSTPTAKASFIEEIRKYTKEPELYGKFKQPKKIKKSRKLLYEKLELFHNDYICQRIVRENQFSDKIIRSFEQQSGLYIAPNYHNLVPGLGNLWLIKNFERYYMEASRSKVTTFSKIAPTLVGKFMLMVENGTVLPSPPSSQVAIHSLSVILSMVMEGVREPKLFLGKKKFYGLMSLCDTKCIQTLYDNDNKSAKKGVNKRSIVGRRAVQFLKWVQLFHTEDLLLIDTYAQRILLSIMYAITREDFYRTSPRNVQLRIQSQFSTKKSTPSFLQQDTDDIDEPSLLEIGPDDRERKLREANKRLIEDYNKRRQQEYERRRSEQFENPRKEYTSRQEYLRDQSGRVLDEQSKEVNKQKEQRAREAFENALKGSDTFQKSMRQREEILRRAKYNSRAPDYGEQEKSLFTNIADTNANENPETTDGEKSNTNEDVRSRLEKMGNVYKKFYNMFMSGYHEPGKSVNPENTSEQITPFHVFTTGNNSRVSGNVGYDGQFLDVVNMITELTNLANKDYNVYYHSVNTIIMIRSIHLALHSFDNNKTKQIMSSKTLGSLFRYLNTDSNGYVMNLTKQFLPTTSLTLQLIFFIQELIERYNHGVLGLVKTFFKNLLVRGIVKGPSNFRSLNNNLSTYVIYDDKKYKGTLETVYQLVKVFKDTFITKASIPIPIIQYITIFLSLWSQSDSQTFNISDRTDNIGRKMFLLSYLVNKRSLADIATEMILKHCAGLKMLHLGCISKLNNDNKECKDFSVLLKKKKVLYIMRMIESTSMDPLDVIRIASDTCRRCVANLTVRPHVGAPTLLQLDQSLDDDDDVDDSYLELNDDSDGEKVNAETGESQNSRSNTKSDSEKNNKKWYDPLKNPKNIFKKKLTPEEEALMLPHFVDRLMLHSEITHRIHCYYTQKSLVKRLIKELGKAKDELEMKQIITNVFGEFRTIEIIQSGMASSMHHLICPFMIESPNELRIPHQTNILRYVIAQLCKKNKLNPVKKDLFEQFRGKIGVLVPDLEGYLKIDVVGSVFVGLRKYNGIYYSGGYAPFDKIDKPTNILLKPGEGRLVYDGDNFVPELVALNDIPALESINIIHEYDYDRIVYQINTGGGDGASIVMSERKFALEYPNFIIRAHVLITAKALMRMGFDMGRVVWCGDKYGWVADFSLENIVPVSDVPVYNGQYWLLTSQLTVKDVVGNVPIRILDRNSRSYVDNSTADSSVDEKGLNEITVEIISSGKKVGEMKPHKGEAVGEDEEALEILVGAGGENLSATPGAVKTVKTATYNPGTHGLTLDLDMPDFINV</sequence>
<feature type="region of interest" description="Disordered" evidence="1">
    <location>
        <begin position="1238"/>
        <end position="1279"/>
    </location>
</feature>
<feature type="region of interest" description="Disordered" evidence="1">
    <location>
        <begin position="695"/>
        <end position="714"/>
    </location>
</feature>
<evidence type="ECO:0000313" key="4">
    <source>
        <dbReference type="Proteomes" id="UP000001950"/>
    </source>
</evidence>
<proteinExistence type="predicted"/>
<dbReference type="VEuPathDB" id="PiroplasmaDB:TA16660"/>
<gene>
    <name evidence="3" type="ORF">TA16660</name>
</gene>
<feature type="compositionally biased region" description="Polar residues" evidence="1">
    <location>
        <begin position="1257"/>
        <end position="1266"/>
    </location>
</feature>
<feature type="transmembrane region" description="Helical" evidence="2">
    <location>
        <begin position="37"/>
        <end position="53"/>
    </location>
</feature>
<dbReference type="EMBL" id="CR940347">
    <property type="protein sequence ID" value="CAI72935.1"/>
    <property type="molecule type" value="Genomic_DNA"/>
</dbReference>
<feature type="compositionally biased region" description="Basic and acidic residues" evidence="1">
    <location>
        <begin position="180"/>
        <end position="191"/>
    </location>
</feature>
<feature type="compositionally biased region" description="Low complexity" evidence="1">
    <location>
        <begin position="106"/>
        <end position="131"/>
    </location>
</feature>
<evidence type="ECO:0000256" key="2">
    <source>
        <dbReference type="SAM" id="Phobius"/>
    </source>
</evidence>
<keyword evidence="2" id="KW-0812">Transmembrane</keyword>
<feature type="compositionally biased region" description="Basic and acidic residues" evidence="1">
    <location>
        <begin position="208"/>
        <end position="218"/>
    </location>
</feature>
<feature type="compositionally biased region" description="Acidic residues" evidence="1">
    <location>
        <begin position="1238"/>
        <end position="1249"/>
    </location>
</feature>
<keyword evidence="2" id="KW-1133">Transmembrane helix</keyword>
<dbReference type="OrthoDB" id="329794at2759"/>
<dbReference type="RefSeq" id="XP_953613.1">
    <property type="nucleotide sequence ID" value="XM_948520.1"/>
</dbReference>
<dbReference type="KEGG" id="tan:TA16660"/>
<evidence type="ECO:0000313" key="3">
    <source>
        <dbReference type="EMBL" id="CAI72935.1"/>
    </source>
</evidence>
<dbReference type="Proteomes" id="UP000001950">
    <property type="component" value="Chromosome 1"/>
</dbReference>
<feature type="compositionally biased region" description="Basic and acidic residues" evidence="1">
    <location>
        <begin position="146"/>
        <end position="166"/>
    </location>
</feature>
<dbReference type="STRING" id="5874.Q4UJ04"/>
<reference evidence="3 4" key="1">
    <citation type="journal article" date="2005" name="Science">
        <title>Genome of the host-cell transforming parasite Theileria annulata compared with T. parva.</title>
        <authorList>
            <person name="Pain A."/>
            <person name="Renauld H."/>
            <person name="Berriman M."/>
            <person name="Murphy L."/>
            <person name="Yeats C.A."/>
            <person name="Weir W."/>
            <person name="Kerhornou A."/>
            <person name="Aslett M."/>
            <person name="Bishop R."/>
            <person name="Bouchier C."/>
            <person name="Cochet M."/>
            <person name="Coulson R.M.R."/>
            <person name="Cronin A."/>
            <person name="de Villiers E.P."/>
            <person name="Fraser A."/>
            <person name="Fosker N."/>
            <person name="Gardner M."/>
            <person name="Goble A."/>
            <person name="Griffiths-Jones S."/>
            <person name="Harris D.E."/>
            <person name="Katzer F."/>
            <person name="Larke N."/>
            <person name="Lord A."/>
            <person name="Maser P."/>
            <person name="McKellar S."/>
            <person name="Mooney P."/>
            <person name="Morton F."/>
            <person name="Nene V."/>
            <person name="O'Neil S."/>
            <person name="Price C."/>
            <person name="Quail M.A."/>
            <person name="Rabbinowitsch E."/>
            <person name="Rawlings N.D."/>
            <person name="Rutter S."/>
            <person name="Saunders D."/>
            <person name="Seeger K."/>
            <person name="Shah T."/>
            <person name="Squares R."/>
            <person name="Squares S."/>
            <person name="Tivey A."/>
            <person name="Walker A.R."/>
            <person name="Woodward J."/>
            <person name="Dobbelaere D.A.E."/>
            <person name="Langsley G."/>
            <person name="Rajandream M.A."/>
            <person name="McKeever D."/>
            <person name="Shiels B."/>
            <person name="Tait A."/>
            <person name="Barrell B.G."/>
            <person name="Hall N."/>
        </authorList>
    </citation>
    <scope>NUCLEOTIDE SEQUENCE [LARGE SCALE GENOMIC DNA]</scope>
    <source>
        <strain evidence="4">Ankara</strain>
    </source>
</reference>
<dbReference type="OMA" id="DSINVMF"/>